<evidence type="ECO:0000256" key="2">
    <source>
        <dbReference type="ARBA" id="ARBA00022737"/>
    </source>
</evidence>
<dbReference type="InterPro" id="IPR003644">
    <property type="entry name" value="Calx_beta"/>
</dbReference>
<evidence type="ECO:0000259" key="5">
    <source>
        <dbReference type="SMART" id="SM00237"/>
    </source>
</evidence>
<dbReference type="InterPro" id="IPR038081">
    <property type="entry name" value="CalX-like_sf"/>
</dbReference>
<feature type="non-terminal residue" evidence="6">
    <location>
        <position position="1104"/>
    </location>
</feature>
<dbReference type="PANTHER" id="PTHR11878:SF65">
    <property type="entry name" value="NA_CA-EXCHANGE PROTEIN, ISOFORM G"/>
    <property type="match status" value="1"/>
</dbReference>
<keyword evidence="3" id="KW-0106">Calcium</keyword>
<dbReference type="InterPro" id="IPR013431">
    <property type="entry name" value="Delta_60_rpt"/>
</dbReference>
<organism evidence="6">
    <name type="scientific">marine metagenome</name>
    <dbReference type="NCBI Taxonomy" id="408172"/>
    <lineage>
        <taxon>unclassified sequences</taxon>
        <taxon>metagenomes</taxon>
        <taxon>ecological metagenomes</taxon>
    </lineage>
</organism>
<feature type="domain" description="Calx-beta" evidence="5">
    <location>
        <begin position="359"/>
        <end position="460"/>
    </location>
</feature>
<accession>A0A381WLK5</accession>
<dbReference type="SUPFAM" id="SSF141072">
    <property type="entry name" value="CalX-like"/>
    <property type="match status" value="4"/>
</dbReference>
<feature type="domain" description="Calx-beta" evidence="5">
    <location>
        <begin position="965"/>
        <end position="1066"/>
    </location>
</feature>
<dbReference type="GO" id="GO:0030001">
    <property type="term" value="P:metal ion transport"/>
    <property type="evidence" value="ECO:0007669"/>
    <property type="project" value="TreeGrafter"/>
</dbReference>
<keyword evidence="2" id="KW-0677">Repeat</keyword>
<dbReference type="NCBIfam" id="TIGR02608">
    <property type="entry name" value="delta_60_rpt"/>
    <property type="match status" value="5"/>
</dbReference>
<evidence type="ECO:0000256" key="4">
    <source>
        <dbReference type="ARBA" id="ARBA00023065"/>
    </source>
</evidence>
<name>A0A381WLK5_9ZZZZ</name>
<dbReference type="SUPFAM" id="SSF63829">
    <property type="entry name" value="Calcium-dependent phosphotriesterase"/>
    <property type="match status" value="1"/>
</dbReference>
<dbReference type="Pfam" id="PF03160">
    <property type="entry name" value="Calx-beta"/>
    <property type="match status" value="5"/>
</dbReference>
<evidence type="ECO:0000256" key="3">
    <source>
        <dbReference type="ARBA" id="ARBA00022837"/>
    </source>
</evidence>
<dbReference type="InterPro" id="IPR051171">
    <property type="entry name" value="CaCA"/>
</dbReference>
<keyword evidence="4" id="KW-0406">Ion transport</keyword>
<dbReference type="EMBL" id="UINC01012178">
    <property type="protein sequence ID" value="SVA53322.1"/>
    <property type="molecule type" value="Genomic_DNA"/>
</dbReference>
<sequence>EKSQQNNITRSKGSQYGYFSILPDGGLGQFVDSGVTVGPGRIGFESEHYYADEITGTHFIKLKRQDGNLGAAAVLAGMINPSTAAGMSSEGIDYEKEIKQIIYPTTWNFLYRGRHFTPPGVSNTWLPWPMAQSIHHGGWQASDAFSGVNNIGYTQHDLGIRLPDGSFVPQVYGNTYFTDLNEWFVTINDDDIIEGNERIELSLYQPKSMLYLGGANMNVGFALGRRSAFLTTIDNDFNHGILRLTDSEFYIDESKRSITIHLERVKGSNGQVSVELHARDILESELSGSGYAKAMGASLDSDYQPRIIDVTFEPEETFKSVSININNDTFREDDEAFIVELKSPKGGAEIGGPFANSQAKVIIVDDDYDAGVLTLVKGEYTIDEGQDVLEIPVRRIGGTQGLVEVNYSIERISESEENEYEGFAGTLTWSNKDAGDKIIEFEVPDNDLVDEDQLYRIVISNPVGPQSKTPRLSISQTTITVVNDDRYGQIAFASADYYVTENGGEFVVSVNRTGGLTGEVSVEYEVVDGTAKNGEDFLASAGTLNFGPGQPSATFVVPVLNENEAIDQNETVVLKLTNAQPRIDLVRRAVLGTPNIAVLNIIDDEINNVPPGTIDTSFNQSAATDDFIDAVVIQKDGKFIIGGEFKNVNGLVRSRLARLNPDGEIDGSYNLGTGFDGPVRVIKIAEDGKAMVAGYFKSFNGRSRNGIARLNGDGILDETFNPGGGADNPINDLVLQEDGKIIIVGEFSTFNGINRVRIARLLPNGELDETFNAGIGPDATVNSVDILINGRVVVGGDFKTFNLQMMPGVAVLESNGGLVESFAAHDGFNGSVKKVVAQSDLKVVVGGLFTQYQNEGVNRIVRLNPDGSRDDSFSIGTGANAGVYEVVIQPDGKILLGGNFNEFNGLNKNGIVRLKRDGSVDPTINFGSGANGSVLAIALRSDYKLILGGGFTEFNNEPREHIVQIHGGIIRTPGRLQFNFPRYFVNEKGTNATVQVIRTGGLIGDIGVNFKTVDDDRLGSADEGLDYVAVNKELTFPEGEAIQNVAIDILDDIEIENDELVGLILSEFTENTEGLQSEAELLISSDDSSIGFGSPLYTVTEGQD</sequence>
<reference evidence="6" key="1">
    <citation type="submission" date="2018-05" db="EMBL/GenBank/DDBJ databases">
        <authorList>
            <person name="Lanie J.A."/>
            <person name="Ng W.-L."/>
            <person name="Kazmierczak K.M."/>
            <person name="Andrzejewski T.M."/>
            <person name="Davidsen T.M."/>
            <person name="Wayne K.J."/>
            <person name="Tettelin H."/>
            <person name="Glass J.I."/>
            <person name="Rusch D."/>
            <person name="Podicherti R."/>
            <person name="Tsui H.-C.T."/>
            <person name="Winkler M.E."/>
        </authorList>
    </citation>
    <scope>NUCLEOTIDE SEQUENCE</scope>
</reference>
<feature type="non-terminal residue" evidence="6">
    <location>
        <position position="1"/>
    </location>
</feature>
<dbReference type="Gene3D" id="2.80.10.50">
    <property type="match status" value="3"/>
</dbReference>
<dbReference type="SMART" id="SM00237">
    <property type="entry name" value="Calx_beta"/>
    <property type="match status" value="4"/>
</dbReference>
<dbReference type="Gene3D" id="2.60.40.2030">
    <property type="match status" value="4"/>
</dbReference>
<gene>
    <name evidence="6" type="ORF">METZ01_LOCUS106176</name>
</gene>
<protein>
    <recommendedName>
        <fullName evidence="5">Calx-beta domain-containing protein</fullName>
    </recommendedName>
</protein>
<dbReference type="GO" id="GO:0016020">
    <property type="term" value="C:membrane"/>
    <property type="evidence" value="ECO:0007669"/>
    <property type="project" value="InterPro"/>
</dbReference>
<dbReference type="Pfam" id="PF17164">
    <property type="entry name" value="DUF5122"/>
    <property type="match status" value="5"/>
</dbReference>
<keyword evidence="1" id="KW-0732">Signal</keyword>
<feature type="domain" description="Calx-beta" evidence="5">
    <location>
        <begin position="477"/>
        <end position="577"/>
    </location>
</feature>
<dbReference type="PANTHER" id="PTHR11878">
    <property type="entry name" value="SODIUM/CALCIUM EXCHANGER"/>
    <property type="match status" value="1"/>
</dbReference>
<proteinExistence type="predicted"/>
<evidence type="ECO:0000313" key="6">
    <source>
        <dbReference type="EMBL" id="SVA53322.1"/>
    </source>
</evidence>
<keyword evidence="4" id="KW-0813">Transport</keyword>
<dbReference type="AlphaFoldDB" id="A0A381WLK5"/>
<dbReference type="GO" id="GO:0007154">
    <property type="term" value="P:cell communication"/>
    <property type="evidence" value="ECO:0007669"/>
    <property type="project" value="InterPro"/>
</dbReference>
<evidence type="ECO:0000256" key="1">
    <source>
        <dbReference type="ARBA" id="ARBA00022729"/>
    </source>
</evidence>
<feature type="domain" description="Calx-beta" evidence="5">
    <location>
        <begin position="230"/>
        <end position="342"/>
    </location>
</feature>